<dbReference type="Proteomes" id="UP000693970">
    <property type="component" value="Unassembled WGS sequence"/>
</dbReference>
<keyword evidence="5 6" id="KW-0472">Membrane</keyword>
<evidence type="ECO:0000256" key="1">
    <source>
        <dbReference type="ARBA" id="ARBA00004141"/>
    </source>
</evidence>
<dbReference type="GO" id="GO:0140359">
    <property type="term" value="F:ABC-type transporter activity"/>
    <property type="evidence" value="ECO:0007669"/>
    <property type="project" value="InterPro"/>
</dbReference>
<dbReference type="Pfam" id="PF00005">
    <property type="entry name" value="ABC_tran"/>
    <property type="match status" value="1"/>
</dbReference>
<organism evidence="10 11">
    <name type="scientific">Nitzschia inconspicua</name>
    <dbReference type="NCBI Taxonomy" id="303405"/>
    <lineage>
        <taxon>Eukaryota</taxon>
        <taxon>Sar</taxon>
        <taxon>Stramenopiles</taxon>
        <taxon>Ochrophyta</taxon>
        <taxon>Bacillariophyta</taxon>
        <taxon>Bacillariophyceae</taxon>
        <taxon>Bacillariophycidae</taxon>
        <taxon>Bacillariales</taxon>
        <taxon>Bacillariaceae</taxon>
        <taxon>Nitzschia</taxon>
    </lineage>
</organism>
<feature type="transmembrane region" description="Helical" evidence="6">
    <location>
        <begin position="374"/>
        <end position="392"/>
    </location>
</feature>
<dbReference type="PANTHER" id="PTHR19241">
    <property type="entry name" value="ATP-BINDING CASSETTE TRANSPORTER"/>
    <property type="match status" value="1"/>
</dbReference>
<accession>A0A9K3PNS5</accession>
<evidence type="ECO:0000256" key="3">
    <source>
        <dbReference type="ARBA" id="ARBA00022692"/>
    </source>
</evidence>
<name>A0A9K3PNS5_9STRA</name>
<dbReference type="OrthoDB" id="47422at2759"/>
<evidence type="ECO:0000259" key="9">
    <source>
        <dbReference type="Pfam" id="PF19055"/>
    </source>
</evidence>
<evidence type="ECO:0000259" key="7">
    <source>
        <dbReference type="Pfam" id="PF00005"/>
    </source>
</evidence>
<dbReference type="Pfam" id="PF01061">
    <property type="entry name" value="ABC2_membrane"/>
    <property type="match status" value="1"/>
</dbReference>
<dbReference type="AlphaFoldDB" id="A0A9K3PNS5"/>
<dbReference type="GO" id="GO:0016887">
    <property type="term" value="F:ATP hydrolysis activity"/>
    <property type="evidence" value="ECO:0007669"/>
    <property type="project" value="InterPro"/>
</dbReference>
<evidence type="ECO:0000256" key="2">
    <source>
        <dbReference type="ARBA" id="ARBA00022448"/>
    </source>
</evidence>
<keyword evidence="11" id="KW-1185">Reference proteome</keyword>
<evidence type="ECO:0000313" key="10">
    <source>
        <dbReference type="EMBL" id="KAG7354192.1"/>
    </source>
</evidence>
<evidence type="ECO:0000256" key="4">
    <source>
        <dbReference type="ARBA" id="ARBA00022989"/>
    </source>
</evidence>
<dbReference type="InterPro" id="IPR003439">
    <property type="entry name" value="ABC_transporter-like_ATP-bd"/>
</dbReference>
<proteinExistence type="predicted"/>
<sequence>MGTSGAGKTTLMDVIAGCKTDGSIVGDILIDGLKKNDAIWKKISGYAEQNDILNPYLTVLETVRFTAECRLPKTKDRQEIIDRILSLLDLNKWVNVVIGREVDGEGLPKHAQKRLTIAIQLVVEPKNLFLDEPTTGLDQIAARLVIDSVSKATRTMSLITVAIIHQPSKHIWSSFDDILLLVKGGRVAYMGEAGIDSSTILPYFQSLTNDIAAPSNCNPADYCLGILNEMEPKNAETSFLHSKINECLTKGIEEAVASTKDAPLMDLKRVNNVFGEIGLLTVRHLIAQWRNPSYCFMRITSSMAMSLYIGILFSGDKSVLSGAVFFSIGAIWFLRTGGEMGYFFLMLYLSHWVIQSLGQLFALATPNEESANGLGGLSVILSVILMGFLITVNAMPSGWQWAYWVNLFHYILQGLVTNELGGNEYFIDVAGLLASSNVSVSDSRNTSFLAFGDGLSHTTMNQISSFTSLAVQSGGGFNPKRNLTDLINCTLTEGCFADPEQSGASAFIACYIFNGILTPPPCEDEFTAVASNVIFSQILLCINGGDDEPEASLSPDFRELLGDSIVEVQWDQIFPGRGLQLFQGQNLLADFVI</sequence>
<feature type="domain" description="ABC transporter" evidence="7">
    <location>
        <begin position="1"/>
        <end position="135"/>
    </location>
</feature>
<dbReference type="EMBL" id="JAGRRH010000016">
    <property type="protein sequence ID" value="KAG7354192.1"/>
    <property type="molecule type" value="Genomic_DNA"/>
</dbReference>
<feature type="domain" description="ABC transporter family G" evidence="9">
    <location>
        <begin position="165"/>
        <end position="239"/>
    </location>
</feature>
<evidence type="ECO:0000313" key="11">
    <source>
        <dbReference type="Proteomes" id="UP000693970"/>
    </source>
</evidence>
<evidence type="ECO:0000256" key="6">
    <source>
        <dbReference type="SAM" id="Phobius"/>
    </source>
</evidence>
<feature type="transmembrane region" description="Helical" evidence="6">
    <location>
        <begin position="319"/>
        <end position="335"/>
    </location>
</feature>
<reference evidence="10" key="2">
    <citation type="submission" date="2021-04" db="EMBL/GenBank/DDBJ databases">
        <authorList>
            <person name="Podell S."/>
        </authorList>
    </citation>
    <scope>NUCLEOTIDE SEQUENCE</scope>
    <source>
        <strain evidence="10">Hildebrandi</strain>
    </source>
</reference>
<protein>
    <submittedName>
        <fullName evidence="10">Multidrug ABC transporter ATPase</fullName>
    </submittedName>
</protein>
<feature type="domain" description="ABC-2 type transporter transmembrane" evidence="8">
    <location>
        <begin position="320"/>
        <end position="420"/>
    </location>
</feature>
<dbReference type="Pfam" id="PF19055">
    <property type="entry name" value="ABC2_membrane_7"/>
    <property type="match status" value="1"/>
</dbReference>
<dbReference type="GO" id="GO:0016020">
    <property type="term" value="C:membrane"/>
    <property type="evidence" value="ECO:0007669"/>
    <property type="project" value="UniProtKB-SubCell"/>
</dbReference>
<gene>
    <name evidence="10" type="ORF">IV203_003548</name>
</gene>
<comment type="caution">
    <text evidence="10">The sequence shown here is derived from an EMBL/GenBank/DDBJ whole genome shotgun (WGS) entry which is preliminary data.</text>
</comment>
<dbReference type="GO" id="GO:0005524">
    <property type="term" value="F:ATP binding"/>
    <property type="evidence" value="ECO:0007669"/>
    <property type="project" value="InterPro"/>
</dbReference>
<dbReference type="InterPro" id="IPR013525">
    <property type="entry name" value="ABC2_TM"/>
</dbReference>
<keyword evidence="3 6" id="KW-0812">Transmembrane</keyword>
<feature type="transmembrane region" description="Helical" evidence="6">
    <location>
        <begin position="342"/>
        <end position="362"/>
    </location>
</feature>
<keyword evidence="4 6" id="KW-1133">Transmembrane helix</keyword>
<evidence type="ECO:0000256" key="5">
    <source>
        <dbReference type="ARBA" id="ARBA00023136"/>
    </source>
</evidence>
<reference evidence="10" key="1">
    <citation type="journal article" date="2021" name="Sci. Rep.">
        <title>Diploid genomic architecture of Nitzschia inconspicua, an elite biomass production diatom.</title>
        <authorList>
            <person name="Oliver A."/>
            <person name="Podell S."/>
            <person name="Pinowska A."/>
            <person name="Traller J.C."/>
            <person name="Smith S.R."/>
            <person name="McClure R."/>
            <person name="Beliaev A."/>
            <person name="Bohutskyi P."/>
            <person name="Hill E.A."/>
            <person name="Rabines A."/>
            <person name="Zheng H."/>
            <person name="Allen L.Z."/>
            <person name="Kuo A."/>
            <person name="Grigoriev I.V."/>
            <person name="Allen A.E."/>
            <person name="Hazlebeck D."/>
            <person name="Allen E.E."/>
        </authorList>
    </citation>
    <scope>NUCLEOTIDE SEQUENCE</scope>
    <source>
        <strain evidence="10">Hildebrandi</strain>
    </source>
</reference>
<dbReference type="InterPro" id="IPR043926">
    <property type="entry name" value="ABCG_dom"/>
</dbReference>
<comment type="subcellular location">
    <subcellularLocation>
        <location evidence="1">Membrane</location>
        <topology evidence="1">Multi-pass membrane protein</topology>
    </subcellularLocation>
</comment>
<evidence type="ECO:0000259" key="8">
    <source>
        <dbReference type="Pfam" id="PF01061"/>
    </source>
</evidence>
<keyword evidence="2" id="KW-0813">Transport</keyword>